<sequence>MPGGMEVDTPLACIKHYFAEMKALDDLYLPLPEDKDEMHARLEKMTPRRAEIYQKYWCRNDDYWLDNSYGGTSKYTFDDGMLIESGENFNDAVFIVIRRREYNMERRELWLFALTDDGWKIADLLIFDEQ</sequence>
<dbReference type="AlphaFoldDB" id="A0A5J5G042"/>
<protein>
    <submittedName>
        <fullName evidence="1">Uncharacterized protein</fullName>
    </submittedName>
</protein>
<name>A0A5J5G042_9GAMM</name>
<proteinExistence type="predicted"/>
<gene>
    <name evidence="1" type="ORF">FJU30_14700</name>
</gene>
<reference evidence="1 2" key="1">
    <citation type="submission" date="2019-09" db="EMBL/GenBank/DDBJ databases">
        <authorList>
            <person name="Li Y."/>
        </authorList>
    </citation>
    <scope>NUCLEOTIDE SEQUENCE [LARGE SCALE GENOMIC DNA]</scope>
    <source>
        <strain evidence="1 2">L3-3HA</strain>
    </source>
</reference>
<dbReference type="EMBL" id="VYKJ01000007">
    <property type="protein sequence ID" value="KAA8998931.1"/>
    <property type="molecule type" value="Genomic_DNA"/>
</dbReference>
<dbReference type="Proteomes" id="UP000335415">
    <property type="component" value="Unassembled WGS sequence"/>
</dbReference>
<comment type="caution">
    <text evidence="1">The sequence shown here is derived from an EMBL/GenBank/DDBJ whole genome shotgun (WGS) entry which is preliminary data.</text>
</comment>
<organism evidence="1 2">
    <name type="scientific">Affinibrenneria salicis</name>
    <dbReference type="NCBI Taxonomy" id="2590031"/>
    <lineage>
        <taxon>Bacteria</taxon>
        <taxon>Pseudomonadati</taxon>
        <taxon>Pseudomonadota</taxon>
        <taxon>Gammaproteobacteria</taxon>
        <taxon>Enterobacterales</taxon>
        <taxon>Pectobacteriaceae</taxon>
        <taxon>Affinibrenneria</taxon>
    </lineage>
</organism>
<evidence type="ECO:0000313" key="2">
    <source>
        <dbReference type="Proteomes" id="UP000335415"/>
    </source>
</evidence>
<keyword evidence="2" id="KW-1185">Reference proteome</keyword>
<dbReference type="RefSeq" id="WP_150435730.1">
    <property type="nucleotide sequence ID" value="NZ_VYKJ01000007.1"/>
</dbReference>
<accession>A0A5J5G042</accession>
<evidence type="ECO:0000313" key="1">
    <source>
        <dbReference type="EMBL" id="KAA8998931.1"/>
    </source>
</evidence>